<dbReference type="InterPro" id="IPR048085">
    <property type="entry name" value="Cyt_ox_CcoM-like"/>
</dbReference>
<organism evidence="2 3">
    <name type="scientific">Pseudomonas putida</name>
    <name type="common">Arthrobacter siderocapsulatus</name>
    <dbReference type="NCBI Taxonomy" id="303"/>
    <lineage>
        <taxon>Bacteria</taxon>
        <taxon>Pseudomonadati</taxon>
        <taxon>Pseudomonadota</taxon>
        <taxon>Gammaproteobacteria</taxon>
        <taxon>Pseudomonadales</taxon>
        <taxon>Pseudomonadaceae</taxon>
        <taxon>Pseudomonas</taxon>
    </lineage>
</organism>
<dbReference type="AlphaFoldDB" id="A0A1Q9R1U3"/>
<keyword evidence="1" id="KW-0812">Transmembrane</keyword>
<evidence type="ECO:0008006" key="4">
    <source>
        <dbReference type="Google" id="ProtNLM"/>
    </source>
</evidence>
<comment type="caution">
    <text evidence="2">The sequence shown here is derived from an EMBL/GenBank/DDBJ whole genome shotgun (WGS) entry which is preliminary data.</text>
</comment>
<dbReference type="EMBL" id="MKZO01000033">
    <property type="protein sequence ID" value="OLS61367.1"/>
    <property type="molecule type" value="Genomic_DNA"/>
</dbReference>
<proteinExistence type="predicted"/>
<reference evidence="2 3" key="1">
    <citation type="submission" date="2016-10" db="EMBL/GenBank/DDBJ databases">
        <title>Genome Sequence of Pseudomonas putida GM4FR.</title>
        <authorList>
            <person name="Poehlein A."/>
            <person name="Wemheuer F."/>
            <person name="Hollensteiner J."/>
            <person name="Wemheuer B."/>
        </authorList>
    </citation>
    <scope>NUCLEOTIDE SEQUENCE [LARGE SCALE GENOMIC DNA]</scope>
    <source>
        <strain evidence="2 3">GM4FR</strain>
    </source>
</reference>
<keyword evidence="1" id="KW-1133">Transmembrane helix</keyword>
<gene>
    <name evidence="2" type="ORF">PSEMO_37070</name>
</gene>
<feature type="transmembrane region" description="Helical" evidence="1">
    <location>
        <begin position="6"/>
        <end position="29"/>
    </location>
</feature>
<evidence type="ECO:0000256" key="1">
    <source>
        <dbReference type="SAM" id="Phobius"/>
    </source>
</evidence>
<name>A0A1Q9R1U3_PSEPU</name>
<evidence type="ECO:0000313" key="3">
    <source>
        <dbReference type="Proteomes" id="UP000186736"/>
    </source>
</evidence>
<keyword evidence="1" id="KW-0472">Membrane</keyword>
<dbReference type="RefSeq" id="WP_042122864.1">
    <property type="nucleotide sequence ID" value="NZ_LUCV01000032.1"/>
</dbReference>
<sequence>MFFDNVVVAGVVTVGLMFVFFAGFGLFIWKDSQKRKDR</sequence>
<dbReference type="NCBIfam" id="NF041600">
    <property type="entry name" value="cyt_ox_CcoM"/>
    <property type="match status" value="1"/>
</dbReference>
<protein>
    <recommendedName>
        <fullName evidence="4">ATP-dependent helicase</fullName>
    </recommendedName>
</protein>
<dbReference type="Proteomes" id="UP000186736">
    <property type="component" value="Unassembled WGS sequence"/>
</dbReference>
<evidence type="ECO:0000313" key="2">
    <source>
        <dbReference type="EMBL" id="OLS61367.1"/>
    </source>
</evidence>
<accession>A0A1Q9R1U3</accession>